<organism evidence="1">
    <name type="scientific">Ralstonia solanacearum</name>
    <name type="common">Pseudomonas solanacearum</name>
    <dbReference type="NCBI Taxonomy" id="305"/>
    <lineage>
        <taxon>Bacteria</taxon>
        <taxon>Pseudomonadati</taxon>
        <taxon>Pseudomonadota</taxon>
        <taxon>Betaproteobacteria</taxon>
        <taxon>Burkholderiales</taxon>
        <taxon>Burkholderiaceae</taxon>
        <taxon>Ralstonia</taxon>
        <taxon>Ralstonia solanacearum species complex</taxon>
    </lineage>
</organism>
<reference evidence="1" key="1">
    <citation type="journal article" date="2004" name="Mol. Microbiol.">
        <title>Genetic screening of Hrp type III-related pathogenicity genes controlled by the HrpB transcriptional activator in Ralstonia solanacearum.</title>
        <authorList>
            <person name="Mukaihara T."/>
            <person name="Tamura N."/>
            <person name="Murata Y."/>
            <person name="Iwabuchi M."/>
        </authorList>
    </citation>
    <scope>NUCLEOTIDE SEQUENCE</scope>
    <source>
        <strain evidence="1">RS1000</strain>
    </source>
</reference>
<dbReference type="EMBL" id="AB178008">
    <property type="protein sequence ID" value="BAD42391.1"/>
    <property type="molecule type" value="Genomic_DNA"/>
</dbReference>
<name>Q68A54_RALSL</name>
<evidence type="ECO:0000313" key="1">
    <source>
        <dbReference type="EMBL" id="BAD42391.1"/>
    </source>
</evidence>
<proteinExistence type="predicted"/>
<gene>
    <name evidence="1" type="primary">hpx12</name>
</gene>
<sequence length="129" mass="13995">MPWRQAVRASWRALIRLPRAPPLSWLGRTSLAAVCGSTSTVRRMFQPAPGKSWARSRAVSNSRHPFSRMPAAALPSRRFSSRSLASTRPSIGRCSNGTLTVSWHGWATETARVAGNHAASMKGALLSAQ</sequence>
<dbReference type="AlphaFoldDB" id="Q68A54"/>
<accession>Q68A54</accession>
<protein>
    <submittedName>
        <fullName evidence="1">Uncharacterized protein hpx12</fullName>
    </submittedName>
</protein>